<accession>A0A381UNR2</accession>
<evidence type="ECO:0000313" key="3">
    <source>
        <dbReference type="EMBL" id="SVA29809.1"/>
    </source>
</evidence>
<dbReference type="SUPFAM" id="SSF51197">
    <property type="entry name" value="Clavaminate synthase-like"/>
    <property type="match status" value="1"/>
</dbReference>
<dbReference type="PANTHER" id="PTHR47990">
    <property type="entry name" value="2-OXOGLUTARATE (2OG) AND FE(II)-DEPENDENT OXYGENASE SUPERFAMILY PROTEIN-RELATED"/>
    <property type="match status" value="1"/>
</dbReference>
<dbReference type="PROSITE" id="PS51471">
    <property type="entry name" value="FE2OG_OXY"/>
    <property type="match status" value="1"/>
</dbReference>
<dbReference type="InterPro" id="IPR027443">
    <property type="entry name" value="IPNS-like_sf"/>
</dbReference>
<proteinExistence type="predicted"/>
<evidence type="ECO:0000256" key="1">
    <source>
        <dbReference type="SAM" id="MobiDB-lite"/>
    </source>
</evidence>
<dbReference type="Gene3D" id="2.60.120.330">
    <property type="entry name" value="B-lactam Antibiotic, Isopenicillin N Synthase, Chain"/>
    <property type="match status" value="1"/>
</dbReference>
<protein>
    <recommendedName>
        <fullName evidence="2">Fe2OG dioxygenase domain-containing protein</fullName>
    </recommendedName>
</protein>
<dbReference type="InterPro" id="IPR044861">
    <property type="entry name" value="IPNS-like_FE2OG_OXY"/>
</dbReference>
<dbReference type="Pfam" id="PF14226">
    <property type="entry name" value="DIOX_N"/>
    <property type="match status" value="1"/>
</dbReference>
<dbReference type="InterPro" id="IPR050231">
    <property type="entry name" value="Iron_ascorbate_oxido_reductase"/>
</dbReference>
<organism evidence="3">
    <name type="scientific">marine metagenome</name>
    <dbReference type="NCBI Taxonomy" id="408172"/>
    <lineage>
        <taxon>unclassified sequences</taxon>
        <taxon>metagenomes</taxon>
        <taxon>ecological metagenomes</taxon>
    </lineage>
</organism>
<feature type="region of interest" description="Disordered" evidence="1">
    <location>
        <begin position="276"/>
        <end position="303"/>
    </location>
</feature>
<sequence length="303" mass="35896">MYDAFTTTGVAIFTGNLVGWKPDFDALHEKTQEFFALPMKTKKKYSQILNFKNIGYIWPEQEKLVIDNPGDMKETFNFVDISKMPEQYWPKEVEGFKEYADKIYRISTLIVYEILYRFESILKIPKGHFVEKHLNAINGMRFIHYPGWDIPIKENQLRCGEHSDFDTMTLLYNDDCAGLQIYYKDEWVDVPVVENSITVMVADMFQRWTNDLLKSIPHRVVNKSMNRSRYTIAHFIGPARNTMIENLTDDPAKYDPISSADYLEWRYKKQFLDPEQGGLDKETSNPYHDWERVPEHDSPHYWR</sequence>
<reference evidence="3" key="1">
    <citation type="submission" date="2018-05" db="EMBL/GenBank/DDBJ databases">
        <authorList>
            <person name="Lanie J.A."/>
            <person name="Ng W.-L."/>
            <person name="Kazmierczak K.M."/>
            <person name="Andrzejewski T.M."/>
            <person name="Davidsen T.M."/>
            <person name="Wayne K.J."/>
            <person name="Tettelin H."/>
            <person name="Glass J.I."/>
            <person name="Rusch D."/>
            <person name="Podicherti R."/>
            <person name="Tsui H.-C.T."/>
            <person name="Winkler M.E."/>
        </authorList>
    </citation>
    <scope>NUCLEOTIDE SEQUENCE</scope>
</reference>
<dbReference type="AlphaFoldDB" id="A0A381UNR2"/>
<dbReference type="EMBL" id="UINC01006816">
    <property type="protein sequence ID" value="SVA29809.1"/>
    <property type="molecule type" value="Genomic_DNA"/>
</dbReference>
<dbReference type="Pfam" id="PF03171">
    <property type="entry name" value="2OG-FeII_Oxy"/>
    <property type="match status" value="1"/>
</dbReference>
<dbReference type="InterPro" id="IPR026992">
    <property type="entry name" value="DIOX_N"/>
</dbReference>
<dbReference type="InterPro" id="IPR005123">
    <property type="entry name" value="Oxoglu/Fe-dep_dioxygenase_dom"/>
</dbReference>
<gene>
    <name evidence="3" type="ORF">METZ01_LOCUS82663</name>
</gene>
<evidence type="ECO:0000259" key="2">
    <source>
        <dbReference type="PROSITE" id="PS51471"/>
    </source>
</evidence>
<name>A0A381UNR2_9ZZZZ</name>
<feature type="domain" description="Fe2OG dioxygenase" evidence="2">
    <location>
        <begin position="136"/>
        <end position="238"/>
    </location>
</feature>